<dbReference type="InterPro" id="IPR022642">
    <property type="entry name" value="CheR_C"/>
</dbReference>
<reference evidence="8 9" key="1">
    <citation type="submission" date="2017-02" db="EMBL/GenBank/DDBJ databases">
        <title>Chromobacterium haemolyticum H5244.</title>
        <authorList>
            <person name="Gulvik C.A."/>
        </authorList>
    </citation>
    <scope>NUCLEOTIDE SEQUENCE [LARGE SCALE GENOMIC DNA]</scope>
    <source>
        <strain evidence="8 9">H5244</strain>
    </source>
</reference>
<organism evidence="8 9">
    <name type="scientific">Chromobacterium haemolyticum</name>
    <dbReference type="NCBI Taxonomy" id="394935"/>
    <lineage>
        <taxon>Bacteria</taxon>
        <taxon>Pseudomonadati</taxon>
        <taxon>Pseudomonadota</taxon>
        <taxon>Betaproteobacteria</taxon>
        <taxon>Neisseriales</taxon>
        <taxon>Chromobacteriaceae</taxon>
        <taxon>Chromobacterium</taxon>
    </lineage>
</organism>
<gene>
    <name evidence="8" type="ORF">B0T45_13170</name>
</gene>
<dbReference type="InterPro" id="IPR029063">
    <property type="entry name" value="SAM-dependent_MTases_sf"/>
</dbReference>
<evidence type="ECO:0000259" key="7">
    <source>
        <dbReference type="PROSITE" id="PS50123"/>
    </source>
</evidence>
<feature type="binding site" evidence="6">
    <location>
        <position position="147"/>
    </location>
    <ligand>
        <name>S-adenosyl-L-methionine</name>
        <dbReference type="ChEBI" id="CHEBI:59789"/>
    </ligand>
</feature>
<dbReference type="InterPro" id="IPR000780">
    <property type="entry name" value="CheR_MeTrfase"/>
</dbReference>
<dbReference type="CDD" id="cd02440">
    <property type="entry name" value="AdoMet_MTases"/>
    <property type="match status" value="1"/>
</dbReference>
<sequence length="293" mass="33768">MLALEESLLATPLLTDGEFFQLRRFIYQTAGISMPVSKRSLIQSRLAKRIRHLRLNSYAAYWRLISDPANEAERQYAINLLSTNETYFFREPEHFFWLRQKATRLQGNGEFRVWSAACSTGEEPYTVAMVLAEALGLQGNWRVYASDINTRVTLLARRAVYSVERARKTPPELWRRYFLRGRDEYAGMVRVAPALAKKVSFSNLNLLHASHFAHSHFDVIFLRNVLIYFDEATKLRVLLSLCDKLRQGGHLIIGHSESIRHLTLPLAQEAPSRYRLDSHLASGRIDEHQCSDS</sequence>
<dbReference type="PANTHER" id="PTHR24422">
    <property type="entry name" value="CHEMOTAXIS PROTEIN METHYLTRANSFERASE"/>
    <property type="match status" value="1"/>
</dbReference>
<dbReference type="EMBL" id="MUKV01000016">
    <property type="protein sequence ID" value="OQS38205.1"/>
    <property type="molecule type" value="Genomic_DNA"/>
</dbReference>
<dbReference type="SUPFAM" id="SSF47757">
    <property type="entry name" value="Chemotaxis receptor methyltransferase CheR, N-terminal domain"/>
    <property type="match status" value="1"/>
</dbReference>
<evidence type="ECO:0000256" key="5">
    <source>
        <dbReference type="PIRNR" id="PIRNR000410"/>
    </source>
</evidence>
<dbReference type="InterPro" id="IPR022641">
    <property type="entry name" value="CheR_N"/>
</dbReference>
<evidence type="ECO:0000256" key="3">
    <source>
        <dbReference type="ARBA" id="ARBA00022679"/>
    </source>
</evidence>
<dbReference type="InterPro" id="IPR026024">
    <property type="entry name" value="Chemotaxis_MeTrfase_CheR"/>
</dbReference>
<dbReference type="SMART" id="SM00138">
    <property type="entry name" value="MeTrc"/>
    <property type="match status" value="1"/>
</dbReference>
<dbReference type="PIRSF" id="PIRSF000410">
    <property type="entry name" value="CheR"/>
    <property type="match status" value="1"/>
</dbReference>
<evidence type="ECO:0000256" key="4">
    <source>
        <dbReference type="ARBA" id="ARBA00022691"/>
    </source>
</evidence>
<comment type="catalytic activity">
    <reaction evidence="1 5">
        <text>L-glutamyl-[protein] + S-adenosyl-L-methionine = [protein]-L-glutamate 5-O-methyl ester + S-adenosyl-L-homocysteine</text>
        <dbReference type="Rhea" id="RHEA:24452"/>
        <dbReference type="Rhea" id="RHEA-COMP:10208"/>
        <dbReference type="Rhea" id="RHEA-COMP:10311"/>
        <dbReference type="ChEBI" id="CHEBI:29973"/>
        <dbReference type="ChEBI" id="CHEBI:57856"/>
        <dbReference type="ChEBI" id="CHEBI:59789"/>
        <dbReference type="ChEBI" id="CHEBI:82795"/>
        <dbReference type="EC" id="2.1.1.80"/>
    </reaction>
</comment>
<feature type="binding site" evidence="6">
    <location>
        <begin position="223"/>
        <end position="224"/>
    </location>
    <ligand>
        <name>S-adenosyl-L-methionine</name>
        <dbReference type="ChEBI" id="CHEBI:59789"/>
    </ligand>
</feature>
<dbReference type="PRINTS" id="PR00996">
    <property type="entry name" value="CHERMTFRASE"/>
</dbReference>
<proteinExistence type="predicted"/>
<dbReference type="InterPro" id="IPR036804">
    <property type="entry name" value="CheR_N_sf"/>
</dbReference>
<name>A0A1W0CTW3_9NEIS</name>
<dbReference type="Pfam" id="PF03705">
    <property type="entry name" value="CheR_N"/>
    <property type="match status" value="1"/>
</dbReference>
<accession>A0A1W0CTW3</accession>
<keyword evidence="4 5" id="KW-0949">S-adenosyl-L-methionine</keyword>
<dbReference type="Gene3D" id="3.40.50.150">
    <property type="entry name" value="Vaccinia Virus protein VP39"/>
    <property type="match status" value="1"/>
</dbReference>
<comment type="function">
    <text evidence="5">Methylation of the membrane-bound methyl-accepting chemotaxis proteins (MCP) to form gamma-glutamyl methyl ester residues in MCP.</text>
</comment>
<dbReference type="GO" id="GO:0008983">
    <property type="term" value="F:protein-glutamate O-methyltransferase activity"/>
    <property type="evidence" value="ECO:0007669"/>
    <property type="project" value="UniProtKB-EC"/>
</dbReference>
<feature type="binding site" evidence="6">
    <location>
        <position position="123"/>
    </location>
    <ligand>
        <name>S-adenosyl-L-methionine</name>
        <dbReference type="ChEBI" id="CHEBI:59789"/>
    </ligand>
</feature>
<evidence type="ECO:0000256" key="2">
    <source>
        <dbReference type="ARBA" id="ARBA00022603"/>
    </source>
</evidence>
<dbReference type="Pfam" id="PF01739">
    <property type="entry name" value="CheR"/>
    <property type="match status" value="1"/>
</dbReference>
<dbReference type="AlphaFoldDB" id="A0A1W0CTW3"/>
<dbReference type="Proteomes" id="UP000192721">
    <property type="component" value="Unassembled WGS sequence"/>
</dbReference>
<evidence type="ECO:0000256" key="1">
    <source>
        <dbReference type="ARBA" id="ARBA00001541"/>
    </source>
</evidence>
<feature type="binding site" evidence="6">
    <location>
        <position position="90"/>
    </location>
    <ligand>
        <name>S-adenosyl-L-methionine</name>
        <dbReference type="ChEBI" id="CHEBI:59789"/>
    </ligand>
</feature>
<evidence type="ECO:0000313" key="9">
    <source>
        <dbReference type="Proteomes" id="UP000192721"/>
    </source>
</evidence>
<evidence type="ECO:0000256" key="6">
    <source>
        <dbReference type="PIRSR" id="PIRSR000410-1"/>
    </source>
</evidence>
<dbReference type="GO" id="GO:0032259">
    <property type="term" value="P:methylation"/>
    <property type="evidence" value="ECO:0007669"/>
    <property type="project" value="UniProtKB-KW"/>
</dbReference>
<dbReference type="PROSITE" id="PS50123">
    <property type="entry name" value="CHER"/>
    <property type="match status" value="1"/>
</dbReference>
<protein>
    <recommendedName>
        <fullName evidence="5">Chemotaxis protein methyltransferase</fullName>
        <ecNumber evidence="5">2.1.1.80</ecNumber>
    </recommendedName>
</protein>
<dbReference type="EC" id="2.1.1.80" evidence="5"/>
<evidence type="ECO:0000313" key="8">
    <source>
        <dbReference type="EMBL" id="OQS38205.1"/>
    </source>
</evidence>
<keyword evidence="2 5" id="KW-0489">Methyltransferase</keyword>
<dbReference type="InterPro" id="IPR050903">
    <property type="entry name" value="Bact_Chemotaxis_MeTrfase"/>
</dbReference>
<dbReference type="Gene3D" id="1.10.155.10">
    <property type="entry name" value="Chemotaxis receptor methyltransferase CheR, N-terminal domain"/>
    <property type="match status" value="1"/>
</dbReference>
<feature type="domain" description="CheR-type methyltransferase" evidence="7">
    <location>
        <begin position="7"/>
        <end position="279"/>
    </location>
</feature>
<comment type="caution">
    <text evidence="8">The sequence shown here is derived from an EMBL/GenBank/DDBJ whole genome shotgun (WGS) entry which is preliminary data.</text>
</comment>
<keyword evidence="3 5" id="KW-0808">Transferase</keyword>
<feature type="binding site" evidence="6">
    <location>
        <position position="86"/>
    </location>
    <ligand>
        <name>S-adenosyl-L-methionine</name>
        <dbReference type="ChEBI" id="CHEBI:59789"/>
    </ligand>
</feature>
<dbReference type="SUPFAM" id="SSF53335">
    <property type="entry name" value="S-adenosyl-L-methionine-dependent methyltransferases"/>
    <property type="match status" value="1"/>
</dbReference>
<feature type="binding site" evidence="6">
    <location>
        <begin position="205"/>
        <end position="206"/>
    </location>
    <ligand>
        <name>S-adenosyl-L-methionine</name>
        <dbReference type="ChEBI" id="CHEBI:59789"/>
    </ligand>
</feature>
<dbReference type="RefSeq" id="WP_043631784.1">
    <property type="nucleotide sequence ID" value="NZ_CP109905.1"/>
</dbReference>
<dbReference type="PANTHER" id="PTHR24422:SF26">
    <property type="entry name" value="CHEMOTAXIS PROTEIN METHYLTRANSFERASE"/>
    <property type="match status" value="1"/>
</dbReference>
<feature type="binding site" evidence="6">
    <location>
        <position position="84"/>
    </location>
    <ligand>
        <name>S-adenosyl-L-methionine</name>
        <dbReference type="ChEBI" id="CHEBI:59789"/>
    </ligand>
</feature>